<feature type="region of interest" description="Disordered" evidence="10">
    <location>
        <begin position="1"/>
        <end position="66"/>
    </location>
</feature>
<evidence type="ECO:0000259" key="11">
    <source>
        <dbReference type="PROSITE" id="PS01180"/>
    </source>
</evidence>
<evidence type="ECO:0000256" key="3">
    <source>
        <dbReference type="ARBA" id="ARBA00022801"/>
    </source>
</evidence>
<dbReference type="PANTHER" id="PTHR10127">
    <property type="entry name" value="DISCOIDIN, CUB, EGF, LAMININ , AND ZINC METALLOPROTEASE DOMAIN CONTAINING"/>
    <property type="match status" value="1"/>
</dbReference>
<comment type="cofactor">
    <cofactor evidence="8 9">
        <name>Zn(2+)</name>
        <dbReference type="ChEBI" id="CHEBI:29105"/>
    </cofactor>
    <text evidence="8 9">Binds 1 zinc ion per subunit.</text>
</comment>
<dbReference type="PRINTS" id="PR00480">
    <property type="entry name" value="ASTACIN"/>
</dbReference>
<dbReference type="InterPro" id="IPR035914">
    <property type="entry name" value="Sperma_CUB_dom_sf"/>
</dbReference>
<dbReference type="GO" id="GO:0008270">
    <property type="term" value="F:zinc ion binding"/>
    <property type="evidence" value="ECO:0007669"/>
    <property type="project" value="UniProtKB-UniRule"/>
</dbReference>
<reference evidence="13" key="1">
    <citation type="journal article" date="2023" name="Mol. Biol. Evol.">
        <title>Third-Generation Sequencing Reveals the Adaptive Role of the Epigenome in Three Deep-Sea Polychaetes.</title>
        <authorList>
            <person name="Perez M."/>
            <person name="Aroh O."/>
            <person name="Sun Y."/>
            <person name="Lan Y."/>
            <person name="Juniper S.K."/>
            <person name="Young C.R."/>
            <person name="Angers B."/>
            <person name="Qian P.Y."/>
        </authorList>
    </citation>
    <scope>NUCLEOTIDE SEQUENCE</scope>
    <source>
        <strain evidence="13">P08H-3</strain>
    </source>
</reference>
<dbReference type="AlphaFoldDB" id="A0AAD9JR74"/>
<comment type="caution">
    <text evidence="7">Lacks conserved residue(s) required for the propagation of feature annotation.</text>
</comment>
<dbReference type="Pfam" id="PF00431">
    <property type="entry name" value="CUB"/>
    <property type="match status" value="1"/>
</dbReference>
<gene>
    <name evidence="13" type="ORF">LSH36_186g03037</name>
</gene>
<evidence type="ECO:0000313" key="13">
    <source>
        <dbReference type="EMBL" id="KAK2157707.1"/>
    </source>
</evidence>
<accession>A0AAD9JR74</accession>
<feature type="domain" description="Peptidase M12A" evidence="12">
    <location>
        <begin position="178"/>
        <end position="386"/>
    </location>
</feature>
<dbReference type="PROSITE" id="PS01180">
    <property type="entry name" value="CUB"/>
    <property type="match status" value="1"/>
</dbReference>
<keyword evidence="6" id="KW-1015">Disulfide bond</keyword>
<feature type="binding site" evidence="8">
    <location>
        <position position="290"/>
    </location>
    <ligand>
        <name>Zn(2+)</name>
        <dbReference type="ChEBI" id="CHEBI:29105"/>
        <note>catalytic</note>
    </ligand>
</feature>
<feature type="binding site" evidence="8">
    <location>
        <position position="280"/>
    </location>
    <ligand>
        <name>Zn(2+)</name>
        <dbReference type="ChEBI" id="CHEBI:29105"/>
        <note>catalytic</note>
    </ligand>
</feature>
<dbReference type="Pfam" id="PF01400">
    <property type="entry name" value="Astacin"/>
    <property type="match status" value="1"/>
</dbReference>
<dbReference type="Proteomes" id="UP001208570">
    <property type="component" value="Unassembled WGS sequence"/>
</dbReference>
<evidence type="ECO:0000259" key="12">
    <source>
        <dbReference type="PROSITE" id="PS51864"/>
    </source>
</evidence>
<feature type="region of interest" description="Disordered" evidence="10">
    <location>
        <begin position="616"/>
        <end position="762"/>
    </location>
</feature>
<feature type="domain" description="CUB" evidence="11">
    <location>
        <begin position="483"/>
        <end position="585"/>
    </location>
</feature>
<evidence type="ECO:0000256" key="2">
    <source>
        <dbReference type="ARBA" id="ARBA00022723"/>
    </source>
</evidence>
<dbReference type="SUPFAM" id="SSF49854">
    <property type="entry name" value="Spermadhesin, CUB domain"/>
    <property type="match status" value="1"/>
</dbReference>
<dbReference type="InterPro" id="IPR034035">
    <property type="entry name" value="Astacin-like_dom"/>
</dbReference>
<keyword evidence="14" id="KW-1185">Reference proteome</keyword>
<organism evidence="13 14">
    <name type="scientific">Paralvinella palmiformis</name>
    <dbReference type="NCBI Taxonomy" id="53620"/>
    <lineage>
        <taxon>Eukaryota</taxon>
        <taxon>Metazoa</taxon>
        <taxon>Spiralia</taxon>
        <taxon>Lophotrochozoa</taxon>
        <taxon>Annelida</taxon>
        <taxon>Polychaeta</taxon>
        <taxon>Sedentaria</taxon>
        <taxon>Canalipalpata</taxon>
        <taxon>Terebellida</taxon>
        <taxon>Terebelliformia</taxon>
        <taxon>Alvinellidae</taxon>
        <taxon>Paralvinella</taxon>
    </lineage>
</organism>
<evidence type="ECO:0000256" key="4">
    <source>
        <dbReference type="ARBA" id="ARBA00022833"/>
    </source>
</evidence>
<dbReference type="InterPro" id="IPR006026">
    <property type="entry name" value="Peptidase_Metallo"/>
</dbReference>
<evidence type="ECO:0000256" key="1">
    <source>
        <dbReference type="ARBA" id="ARBA00022670"/>
    </source>
</evidence>
<name>A0AAD9JR74_9ANNE</name>
<feature type="compositionally biased region" description="Low complexity" evidence="10">
    <location>
        <begin position="616"/>
        <end position="705"/>
    </location>
</feature>
<dbReference type="InterPro" id="IPR024079">
    <property type="entry name" value="MetalloPept_cat_dom_sf"/>
</dbReference>
<dbReference type="PANTHER" id="PTHR10127:SF780">
    <property type="entry name" value="METALLOENDOPEPTIDASE"/>
    <property type="match status" value="1"/>
</dbReference>
<feature type="binding site" evidence="8">
    <location>
        <position position="284"/>
    </location>
    <ligand>
        <name>Zn(2+)</name>
        <dbReference type="ChEBI" id="CHEBI:29105"/>
        <note>catalytic</note>
    </ligand>
</feature>
<keyword evidence="5 8" id="KW-0482">Metalloprotease</keyword>
<keyword evidence="3 8" id="KW-0378">Hydrolase</keyword>
<dbReference type="InterPro" id="IPR000859">
    <property type="entry name" value="CUB_dom"/>
</dbReference>
<evidence type="ECO:0000313" key="14">
    <source>
        <dbReference type="Proteomes" id="UP001208570"/>
    </source>
</evidence>
<evidence type="ECO:0000256" key="10">
    <source>
        <dbReference type="SAM" id="MobiDB-lite"/>
    </source>
</evidence>
<protein>
    <recommendedName>
        <fullName evidence="9">Metalloendopeptidase</fullName>
        <ecNumber evidence="9">3.4.24.-</ecNumber>
    </recommendedName>
</protein>
<dbReference type="GO" id="GO:0006508">
    <property type="term" value="P:proteolysis"/>
    <property type="evidence" value="ECO:0007669"/>
    <property type="project" value="UniProtKB-KW"/>
</dbReference>
<feature type="active site" evidence="8">
    <location>
        <position position="281"/>
    </location>
</feature>
<evidence type="ECO:0000256" key="8">
    <source>
        <dbReference type="PROSITE-ProRule" id="PRU01211"/>
    </source>
</evidence>
<dbReference type="InterPro" id="IPR000742">
    <property type="entry name" value="EGF"/>
</dbReference>
<dbReference type="EC" id="3.4.24.-" evidence="9"/>
<dbReference type="Gene3D" id="2.60.120.290">
    <property type="entry name" value="Spermadhesin, CUB domain"/>
    <property type="match status" value="1"/>
</dbReference>
<dbReference type="GO" id="GO:0004222">
    <property type="term" value="F:metalloendopeptidase activity"/>
    <property type="evidence" value="ECO:0007669"/>
    <property type="project" value="UniProtKB-UniRule"/>
</dbReference>
<feature type="compositionally biased region" description="Basic and acidic residues" evidence="10">
    <location>
        <begin position="740"/>
        <end position="756"/>
    </location>
</feature>
<keyword evidence="4 8" id="KW-0862">Zinc</keyword>
<dbReference type="SMART" id="SM00235">
    <property type="entry name" value="ZnMc"/>
    <property type="match status" value="1"/>
</dbReference>
<keyword evidence="2 8" id="KW-0479">Metal-binding</keyword>
<dbReference type="InterPro" id="IPR001506">
    <property type="entry name" value="Peptidase_M12A"/>
</dbReference>
<proteinExistence type="predicted"/>
<evidence type="ECO:0000256" key="5">
    <source>
        <dbReference type="ARBA" id="ARBA00023049"/>
    </source>
</evidence>
<dbReference type="Gene3D" id="3.40.390.10">
    <property type="entry name" value="Collagenase (Catalytic Domain)"/>
    <property type="match status" value="1"/>
</dbReference>
<evidence type="ECO:0000256" key="9">
    <source>
        <dbReference type="RuleBase" id="RU361183"/>
    </source>
</evidence>
<comment type="caution">
    <text evidence="13">The sequence shown here is derived from an EMBL/GenBank/DDBJ whole genome shotgun (WGS) entry which is preliminary data.</text>
</comment>
<evidence type="ECO:0000256" key="6">
    <source>
        <dbReference type="ARBA" id="ARBA00023157"/>
    </source>
</evidence>
<dbReference type="PROSITE" id="PS00022">
    <property type="entry name" value="EGF_1"/>
    <property type="match status" value="1"/>
</dbReference>
<keyword evidence="1 8" id="KW-0645">Protease</keyword>
<dbReference type="PROSITE" id="PS01186">
    <property type="entry name" value="EGF_2"/>
    <property type="match status" value="1"/>
</dbReference>
<dbReference type="EMBL" id="JAODUP010000186">
    <property type="protein sequence ID" value="KAK2157707.1"/>
    <property type="molecule type" value="Genomic_DNA"/>
</dbReference>
<sequence length="762" mass="85229">MGRATSKGNEAKSKMKQPSDMPRRDSKTGGSDLWSNTLPLDYGGTLLGSPFRGKQRSRRYPAGKPDDMTLEEFLETRGQGRARHENIRRMANNIRRRFLKPGQRRGKTLYYYTNDDLLVNKLTLANLRTAQLPDKVDDKFDDLVFTEDQLRFIDQSFADSQAEIRHSNRRQKRKVVNFADPSAPFNKWQTTSVHYMIDGTHSTEQQADIRAAMDHWAERTCLRFVEAPSDADNIPYIYITKDETDGCWSYIGRVTDSGPQILNLASDCFMSDGRIGTIIHELGHALGFVHEHTRDDRDVYVTINEDNILNGLETQFTLWQIGWLNPDILTKATYDMSSIMHYSPKAFSNNNDYTITANNPLYAGNMGQRRYLTFWDAYAANEEYCSDACNSKITCQRGGYQDPNNCDSCICPEGFTGLYCDEDQANIAEKRQKNMYISGNVLFGIDDDDDDDDDIFPVCPDSGHIDLGLNPVCIDVHLDSSSNNQLKCDWHVQAASGCTIDFWFEKVNLACSAADRSCYDYIEVRYTDNLAVRGPRFCCTAVPDAVNGTLGKYQTSEINELLVNLDSFYSTQGYMPSFKLCLKLSNSQCVATTTASTSTTTRTTTTTTSTTTVALTTSTNTTPTTTKTTLTTPTTTTSATSTTSATTPTRTATTTSAISTTTSTTPTTTLSTNPTTKTTTRSSSTTDKTTTRSATTTTAPDSSTTRKTRKWPGFWWSGRKTSTEESRSQSGRISSRRRPFGRDDSSSESSDKDTRSWRRHFG</sequence>
<dbReference type="PROSITE" id="PS51864">
    <property type="entry name" value="ASTACIN"/>
    <property type="match status" value="1"/>
</dbReference>
<dbReference type="SUPFAM" id="SSF55486">
    <property type="entry name" value="Metalloproteases ('zincins'), catalytic domain"/>
    <property type="match status" value="1"/>
</dbReference>
<evidence type="ECO:0000256" key="7">
    <source>
        <dbReference type="PROSITE-ProRule" id="PRU00059"/>
    </source>
</evidence>
<dbReference type="CDD" id="cd04280">
    <property type="entry name" value="ZnMc_astacin_like"/>
    <property type="match status" value="1"/>
</dbReference>